<comment type="caution">
    <text evidence="25">The sequence shown here is derived from an EMBL/GenBank/DDBJ whole genome shotgun (WGS) entry which is preliminary data.</text>
</comment>
<organism evidence="25 26">
    <name type="scientific">Conger conger</name>
    <name type="common">Conger eel</name>
    <name type="synonym">Muraena conger</name>
    <dbReference type="NCBI Taxonomy" id="82655"/>
    <lineage>
        <taxon>Eukaryota</taxon>
        <taxon>Metazoa</taxon>
        <taxon>Chordata</taxon>
        <taxon>Craniata</taxon>
        <taxon>Vertebrata</taxon>
        <taxon>Euteleostomi</taxon>
        <taxon>Actinopterygii</taxon>
        <taxon>Neopterygii</taxon>
        <taxon>Teleostei</taxon>
        <taxon>Anguilliformes</taxon>
        <taxon>Congridae</taxon>
        <taxon>Conger</taxon>
    </lineage>
</organism>
<dbReference type="Gene3D" id="2.60.40.10">
    <property type="entry name" value="Immunoglobulins"/>
    <property type="match status" value="3"/>
</dbReference>
<dbReference type="GO" id="GO:0050804">
    <property type="term" value="P:modulation of chemical synaptic transmission"/>
    <property type="evidence" value="ECO:0007669"/>
    <property type="project" value="UniProtKB-ARBA"/>
</dbReference>
<keyword evidence="11 23" id="KW-1133">Transmembrane helix</keyword>
<dbReference type="GO" id="GO:0007155">
    <property type="term" value="P:cell adhesion"/>
    <property type="evidence" value="ECO:0007669"/>
    <property type="project" value="UniProtKB-KW"/>
</dbReference>
<evidence type="ECO:0000256" key="7">
    <source>
        <dbReference type="ARBA" id="ARBA00022729"/>
    </source>
</evidence>
<evidence type="ECO:0000259" key="24">
    <source>
        <dbReference type="PROSITE" id="PS50835"/>
    </source>
</evidence>
<dbReference type="GO" id="GO:0007399">
    <property type="term" value="P:nervous system development"/>
    <property type="evidence" value="ECO:0007669"/>
    <property type="project" value="UniProtKB-KW"/>
</dbReference>
<feature type="transmembrane region" description="Helical" evidence="23">
    <location>
        <begin position="597"/>
        <end position="617"/>
    </location>
</feature>
<dbReference type="InterPro" id="IPR003598">
    <property type="entry name" value="Ig_sub2"/>
</dbReference>
<dbReference type="SMART" id="SM00408">
    <property type="entry name" value="IGc2"/>
    <property type="match status" value="2"/>
</dbReference>
<dbReference type="GO" id="GO:0060255">
    <property type="term" value="P:regulation of macromolecule metabolic process"/>
    <property type="evidence" value="ECO:0007669"/>
    <property type="project" value="UniProtKB-ARBA"/>
</dbReference>
<evidence type="ECO:0000256" key="19">
    <source>
        <dbReference type="ARBA" id="ARBA00062520"/>
    </source>
</evidence>
<dbReference type="FunFam" id="3.40.50.2000:FF:000001">
    <property type="entry name" value="UDP-glucuronosyltransferase"/>
    <property type="match status" value="1"/>
</dbReference>
<name>A0A9Q1CXY2_CONCO</name>
<gene>
    <name evidence="25" type="ORF">COCON_G00217890</name>
</gene>
<dbReference type="FunFam" id="2.60.40.10:FF:000387">
    <property type="entry name" value="Neuroplastin b"/>
    <property type="match status" value="1"/>
</dbReference>
<keyword evidence="10" id="KW-0524">Neurogenesis</keyword>
<dbReference type="InterPro" id="IPR013783">
    <property type="entry name" value="Ig-like_fold"/>
</dbReference>
<evidence type="ECO:0000256" key="9">
    <source>
        <dbReference type="ARBA" id="ARBA00022889"/>
    </source>
</evidence>
<evidence type="ECO:0000256" key="20">
    <source>
        <dbReference type="ARBA" id="ARBA00069991"/>
    </source>
</evidence>
<keyword evidence="5" id="KW-0808">Transferase</keyword>
<dbReference type="InterPro" id="IPR035595">
    <property type="entry name" value="UDP_glycos_trans_CS"/>
</dbReference>
<dbReference type="SMART" id="SM00409">
    <property type="entry name" value="IG"/>
    <property type="match status" value="3"/>
</dbReference>
<evidence type="ECO:0000256" key="5">
    <source>
        <dbReference type="ARBA" id="ARBA00022679"/>
    </source>
</evidence>
<dbReference type="Pfam" id="PF00201">
    <property type="entry name" value="UDPGT"/>
    <property type="match status" value="1"/>
</dbReference>
<dbReference type="InterPro" id="IPR013098">
    <property type="entry name" value="Ig_I-set"/>
</dbReference>
<evidence type="ECO:0000256" key="6">
    <source>
        <dbReference type="ARBA" id="ARBA00022692"/>
    </source>
</evidence>
<keyword evidence="15" id="KW-0325">Glycoprotein</keyword>
<dbReference type="Gene3D" id="3.40.50.2000">
    <property type="entry name" value="Glycogen Phosphorylase B"/>
    <property type="match status" value="1"/>
</dbReference>
<dbReference type="InterPro" id="IPR007110">
    <property type="entry name" value="Ig-like_dom"/>
</dbReference>
<evidence type="ECO:0000256" key="3">
    <source>
        <dbReference type="ARBA" id="ARBA00022475"/>
    </source>
</evidence>
<dbReference type="Pfam" id="PF07679">
    <property type="entry name" value="I-set"/>
    <property type="match status" value="1"/>
</dbReference>
<dbReference type="SUPFAM" id="SSF48726">
    <property type="entry name" value="Immunoglobulin"/>
    <property type="match status" value="3"/>
</dbReference>
<evidence type="ECO:0000256" key="13">
    <source>
        <dbReference type="ARBA" id="ARBA00023136"/>
    </source>
</evidence>
<comment type="function">
    <text evidence="18">Probable homophilic and heterophilic cell adhesion molecule involved in long term potentiation at hippocampal excitatory synapses through activation of p38MAPK. May also regulate neurite outgrowth by activating the FGFR1 signaling pathway. May play a role in synaptic plasticity. Also acts as a chaperone for ATP2B1; stabilizes ATP2B1 and increases its ATPase activity. Promotes localization of XKR8 at the cell membrane.</text>
</comment>
<dbReference type="GO" id="GO:0051239">
    <property type="term" value="P:regulation of multicellular organismal process"/>
    <property type="evidence" value="ECO:0007669"/>
    <property type="project" value="UniProtKB-ARBA"/>
</dbReference>
<feature type="domain" description="Ig-like" evidence="24">
    <location>
        <begin position="495"/>
        <end position="591"/>
    </location>
</feature>
<dbReference type="GO" id="GO:0008194">
    <property type="term" value="F:UDP-glycosyltransferase activity"/>
    <property type="evidence" value="ECO:0007669"/>
    <property type="project" value="InterPro"/>
</dbReference>
<evidence type="ECO:0000256" key="11">
    <source>
        <dbReference type="ARBA" id="ARBA00022989"/>
    </source>
</evidence>
<evidence type="ECO:0000256" key="14">
    <source>
        <dbReference type="ARBA" id="ARBA00023157"/>
    </source>
</evidence>
<sequence length="655" mass="73606">MPNVVYMGGFQCKPAKPLPQDLEEFVQSSGEHGIIIMSLGTLVGHLPHDIAVEIAAAFAQLPQKIIWRHTGKRPETLGNNTLLVKWMPQNDLLGHPKTRAFVAHGGTNGVQEAIYYGMPVLGIPLFFDQYDNLLRLKIRGAAQILDIGTLNKDNFLQALQEVLHEPSYRMNMQRLSRLHLDQPMKPLDRAMFWIEFVMRHKGAAHLRTESYRMPWKDLKTKRTPWTAGPLRLAYYEVAPIVISSPSSFLMIPGLPNDRNPRMVSCSVMLAVVLFGVLMLHVASAQNAGFVKSPMSETKLTGDTFELYCDVTGTPTPEIQWWYAEINRADSFKQLWDGARKRRVSINTAYGNNGVSALGVTRLTLEDSGTYECRASNDPRRNDRRQNPALTWIRAQATISVLQKPKIDATEHLVLPTDPPISSITLQCNLTTTPSKHRESFWMKNGEEIPGSRGSLNNTEYRIKKPRADDSGEYMCVYTFETTPPANATIEVKAAPDITGHKRSENKNEGQNAMLYCKSVGYPHPIWTWHKLENGMAKEIDNSSGRFVITNKDNYTELNILNLDINLDPGNYQCNATNIIGASSTKSILRVRSILAPLWPLLGVLAEIITLVVIIVVYEKRKSPDDVPEDDEPAGPMKTNSTNNHKDKNLRQRNTN</sequence>
<dbReference type="AlphaFoldDB" id="A0A9Q1CXY2"/>
<reference evidence="25" key="1">
    <citation type="journal article" date="2023" name="Science">
        <title>Genome structures resolve the early diversification of teleost fishes.</title>
        <authorList>
            <person name="Parey E."/>
            <person name="Louis A."/>
            <person name="Montfort J."/>
            <person name="Bouchez O."/>
            <person name="Roques C."/>
            <person name="Iampietro C."/>
            <person name="Lluch J."/>
            <person name="Castinel A."/>
            <person name="Donnadieu C."/>
            <person name="Desvignes T."/>
            <person name="Floi Bucao C."/>
            <person name="Jouanno E."/>
            <person name="Wen M."/>
            <person name="Mejri S."/>
            <person name="Dirks R."/>
            <person name="Jansen H."/>
            <person name="Henkel C."/>
            <person name="Chen W.J."/>
            <person name="Zahm M."/>
            <person name="Cabau C."/>
            <person name="Klopp C."/>
            <person name="Thompson A.W."/>
            <person name="Robinson-Rechavi M."/>
            <person name="Braasch I."/>
            <person name="Lecointre G."/>
            <person name="Bobe J."/>
            <person name="Postlethwait J.H."/>
            <person name="Berthelot C."/>
            <person name="Roest Crollius H."/>
            <person name="Guiguen Y."/>
        </authorList>
    </citation>
    <scope>NUCLEOTIDE SEQUENCE</scope>
    <source>
        <strain evidence="25">Concon-B</strain>
    </source>
</reference>
<keyword evidence="13 23" id="KW-0472">Membrane</keyword>
<evidence type="ECO:0000256" key="23">
    <source>
        <dbReference type="SAM" id="Phobius"/>
    </source>
</evidence>
<dbReference type="PROSITE" id="PS50835">
    <property type="entry name" value="IG_LIKE"/>
    <property type="match status" value="3"/>
</dbReference>
<evidence type="ECO:0000256" key="8">
    <source>
        <dbReference type="ARBA" id="ARBA00022737"/>
    </source>
</evidence>
<dbReference type="PRINTS" id="PR01856">
    <property type="entry name" value="BASIGIN"/>
</dbReference>
<dbReference type="PANTHER" id="PTHR48043">
    <property type="entry name" value="EG:EG0003.4 PROTEIN-RELATED"/>
    <property type="match status" value="1"/>
</dbReference>
<evidence type="ECO:0000256" key="22">
    <source>
        <dbReference type="SAM" id="MobiDB-lite"/>
    </source>
</evidence>
<dbReference type="SUPFAM" id="SSF53756">
    <property type="entry name" value="UDP-Glycosyltransferase/glycogen phosphorylase"/>
    <property type="match status" value="1"/>
</dbReference>
<keyword evidence="9" id="KW-0130">Cell adhesion</keyword>
<dbReference type="InterPro" id="IPR036179">
    <property type="entry name" value="Ig-like_dom_sf"/>
</dbReference>
<dbReference type="Pfam" id="PF13927">
    <property type="entry name" value="Ig_3"/>
    <property type="match status" value="1"/>
</dbReference>
<evidence type="ECO:0000256" key="1">
    <source>
        <dbReference type="ARBA" id="ARBA00004251"/>
    </source>
</evidence>
<dbReference type="CDD" id="cd03784">
    <property type="entry name" value="GT1_Gtf-like"/>
    <property type="match status" value="1"/>
</dbReference>
<comment type="subcellular location">
    <subcellularLocation>
        <location evidence="1">Cell membrane</location>
        <topology evidence="1">Single-pass type I membrane protein</topology>
    </subcellularLocation>
    <subcellularLocation>
        <location evidence="17">Postsynaptic density</location>
    </subcellularLocation>
</comment>
<keyword evidence="14" id="KW-1015">Disulfide bond</keyword>
<keyword evidence="8" id="KW-0677">Repeat</keyword>
<dbReference type="InterPro" id="IPR002213">
    <property type="entry name" value="UDP_glucos_trans"/>
</dbReference>
<evidence type="ECO:0000256" key="15">
    <source>
        <dbReference type="ARBA" id="ARBA00023180"/>
    </source>
</evidence>
<dbReference type="InterPro" id="IPR003599">
    <property type="entry name" value="Ig_sub"/>
</dbReference>
<dbReference type="PANTHER" id="PTHR48043:SF63">
    <property type="entry name" value="UDP GLUCURONOSYLTRANSFERASE 5 FAMILY, POLYPEPTIDE F1-RELATED"/>
    <property type="match status" value="1"/>
</dbReference>
<evidence type="ECO:0000313" key="25">
    <source>
        <dbReference type="EMBL" id="KAJ8252477.1"/>
    </source>
</evidence>
<keyword evidence="6 23" id="KW-0812">Transmembrane</keyword>
<evidence type="ECO:0000256" key="16">
    <source>
        <dbReference type="ARBA" id="ARBA00023319"/>
    </source>
</evidence>
<comment type="subunit">
    <text evidence="19">Interacts with ATP2B1; this interaction stabilizes ATP2B1 and increases ATPase activity; this interaction controls T cell calcium homeostasis following T cell activation. Interacts with XKR8; promoting its localization at the cell membrane.</text>
</comment>
<evidence type="ECO:0000256" key="10">
    <source>
        <dbReference type="ARBA" id="ARBA00022902"/>
    </source>
</evidence>
<dbReference type="CDD" id="cd00096">
    <property type="entry name" value="Ig"/>
    <property type="match status" value="1"/>
</dbReference>
<keyword evidence="16" id="KW-0393">Immunoglobulin domain</keyword>
<keyword evidence="7" id="KW-0732">Signal</keyword>
<evidence type="ECO:0000256" key="2">
    <source>
        <dbReference type="ARBA" id="ARBA00009995"/>
    </source>
</evidence>
<feature type="domain" description="Ig-like" evidence="24">
    <location>
        <begin position="404"/>
        <end position="490"/>
    </location>
</feature>
<evidence type="ECO:0000256" key="21">
    <source>
        <dbReference type="ARBA" id="ARBA00081203"/>
    </source>
</evidence>
<feature type="domain" description="Ig-like" evidence="24">
    <location>
        <begin position="301"/>
        <end position="390"/>
    </location>
</feature>
<dbReference type="PROSITE" id="PS00375">
    <property type="entry name" value="UDPGT"/>
    <property type="match status" value="1"/>
</dbReference>
<evidence type="ECO:0000256" key="17">
    <source>
        <dbReference type="ARBA" id="ARBA00034105"/>
    </source>
</evidence>
<evidence type="ECO:0000256" key="18">
    <source>
        <dbReference type="ARBA" id="ARBA00058598"/>
    </source>
</evidence>
<keyword evidence="12" id="KW-0770">Synapse</keyword>
<protein>
    <recommendedName>
        <fullName evidence="20">Neuroplastin</fullName>
    </recommendedName>
    <alternativeName>
        <fullName evidence="21">Stromal cell-derived receptor 1</fullName>
    </alternativeName>
</protein>
<dbReference type="GO" id="GO:0014069">
    <property type="term" value="C:postsynaptic density"/>
    <property type="evidence" value="ECO:0007669"/>
    <property type="project" value="UniProtKB-SubCell"/>
</dbReference>
<dbReference type="EMBL" id="JAFJMO010000017">
    <property type="protein sequence ID" value="KAJ8252477.1"/>
    <property type="molecule type" value="Genomic_DNA"/>
</dbReference>
<dbReference type="FunFam" id="2.60.40.10:FF:000385">
    <property type="entry name" value="Neuroplastin a"/>
    <property type="match status" value="1"/>
</dbReference>
<accession>A0A9Q1CXY2</accession>
<dbReference type="GO" id="GO:0005886">
    <property type="term" value="C:plasma membrane"/>
    <property type="evidence" value="ECO:0007669"/>
    <property type="project" value="UniProtKB-SubCell"/>
</dbReference>
<dbReference type="GO" id="GO:0030425">
    <property type="term" value="C:dendrite"/>
    <property type="evidence" value="ECO:0007669"/>
    <property type="project" value="UniProtKB-ARBA"/>
</dbReference>
<evidence type="ECO:0000256" key="4">
    <source>
        <dbReference type="ARBA" id="ARBA00022676"/>
    </source>
</evidence>
<proteinExistence type="inferred from homology"/>
<evidence type="ECO:0000256" key="12">
    <source>
        <dbReference type="ARBA" id="ARBA00023018"/>
    </source>
</evidence>
<dbReference type="Pfam" id="PF00047">
    <property type="entry name" value="ig"/>
    <property type="match status" value="1"/>
</dbReference>
<dbReference type="InterPro" id="IPR013151">
    <property type="entry name" value="Immunoglobulin_dom"/>
</dbReference>
<comment type="similarity">
    <text evidence="2">Belongs to the UDP-glycosyltransferase family.</text>
</comment>
<keyword evidence="3" id="KW-1003">Cell membrane</keyword>
<dbReference type="OrthoDB" id="5970915at2759"/>
<feature type="region of interest" description="Disordered" evidence="22">
    <location>
        <begin position="622"/>
        <end position="655"/>
    </location>
</feature>
<keyword evidence="26" id="KW-1185">Reference proteome</keyword>
<keyword evidence="4" id="KW-0328">Glycosyltransferase</keyword>
<dbReference type="InterPro" id="IPR050271">
    <property type="entry name" value="UDP-glycosyltransferase"/>
</dbReference>
<dbReference type="Proteomes" id="UP001152803">
    <property type="component" value="Unassembled WGS sequence"/>
</dbReference>
<evidence type="ECO:0000313" key="26">
    <source>
        <dbReference type="Proteomes" id="UP001152803"/>
    </source>
</evidence>
<dbReference type="FunFam" id="2.60.40.10:FF:000291">
    <property type="entry name" value="Neuroplastin b"/>
    <property type="match status" value="1"/>
</dbReference>